<proteinExistence type="predicted"/>
<sequence>MVAKPQRGSVQSLHLLRSHAVIAIVHLVRQLNMPERLVKLLDRCLEVVSHSARLPSDAAKPAVPAHGAYLRVPGGQPSLCEVAGRLRCLA</sequence>
<organism evidence="1 2">
    <name type="scientific">Micromonospora sonchi</name>
    <dbReference type="NCBI Taxonomy" id="1763543"/>
    <lineage>
        <taxon>Bacteria</taxon>
        <taxon>Bacillati</taxon>
        <taxon>Actinomycetota</taxon>
        <taxon>Actinomycetes</taxon>
        <taxon>Micromonosporales</taxon>
        <taxon>Micromonosporaceae</taxon>
        <taxon>Micromonospora</taxon>
    </lineage>
</organism>
<evidence type="ECO:0000313" key="2">
    <source>
        <dbReference type="Proteomes" id="UP000608890"/>
    </source>
</evidence>
<dbReference type="AlphaFoldDB" id="A0A917U6A5"/>
<comment type="caution">
    <text evidence="1">The sequence shown here is derived from an EMBL/GenBank/DDBJ whole genome shotgun (WGS) entry which is preliminary data.</text>
</comment>
<evidence type="ECO:0000313" key="1">
    <source>
        <dbReference type="EMBL" id="GGM61336.1"/>
    </source>
</evidence>
<dbReference type="EMBL" id="BMNB01000035">
    <property type="protein sequence ID" value="GGM61336.1"/>
    <property type="molecule type" value="Genomic_DNA"/>
</dbReference>
<keyword evidence="2" id="KW-1185">Reference proteome</keyword>
<accession>A0A917U6A5</accession>
<dbReference type="Proteomes" id="UP000608890">
    <property type="component" value="Unassembled WGS sequence"/>
</dbReference>
<reference evidence="1" key="2">
    <citation type="submission" date="2020-09" db="EMBL/GenBank/DDBJ databases">
        <authorList>
            <person name="Sun Q."/>
            <person name="Zhou Y."/>
        </authorList>
    </citation>
    <scope>NUCLEOTIDE SEQUENCE</scope>
    <source>
        <strain evidence="1">CGMCC 4.7312</strain>
    </source>
</reference>
<name>A0A917U6A5_9ACTN</name>
<protein>
    <submittedName>
        <fullName evidence="1">Uncharacterized protein</fullName>
    </submittedName>
</protein>
<reference evidence="1" key="1">
    <citation type="journal article" date="2014" name="Int. J. Syst. Evol. Microbiol.">
        <title>Complete genome sequence of Corynebacterium casei LMG S-19264T (=DSM 44701T), isolated from a smear-ripened cheese.</title>
        <authorList>
            <consortium name="US DOE Joint Genome Institute (JGI-PGF)"/>
            <person name="Walter F."/>
            <person name="Albersmeier A."/>
            <person name="Kalinowski J."/>
            <person name="Ruckert C."/>
        </authorList>
    </citation>
    <scope>NUCLEOTIDE SEQUENCE</scope>
    <source>
        <strain evidence="1">CGMCC 4.7312</strain>
    </source>
</reference>
<gene>
    <name evidence="1" type="ORF">GCM10011608_53020</name>
</gene>